<dbReference type="RefSeq" id="WP_182953423.1">
    <property type="nucleotide sequence ID" value="NZ_WNXC01000001.1"/>
</dbReference>
<evidence type="ECO:0008006" key="3">
    <source>
        <dbReference type="Google" id="ProtNLM"/>
    </source>
</evidence>
<organism evidence="1 2">
    <name type="scientific">Pedobacter gandavensis</name>
    <dbReference type="NCBI Taxonomy" id="2679963"/>
    <lineage>
        <taxon>Bacteria</taxon>
        <taxon>Pseudomonadati</taxon>
        <taxon>Bacteroidota</taxon>
        <taxon>Sphingobacteriia</taxon>
        <taxon>Sphingobacteriales</taxon>
        <taxon>Sphingobacteriaceae</taxon>
        <taxon>Pedobacter</taxon>
    </lineage>
</organism>
<gene>
    <name evidence="1" type="ORF">GM920_03425</name>
</gene>
<sequence>MGKEMGYLMDGLSRDERLIKELLPEFIKIEDRDIVDQLKIMSNLSRHLIYFNDGNKADGDWEEFFKTDYNLLNNLLVKFDLQVYLKYFTLLEIKLERAVSDEAVMSALKKVFLFILASGLKMHDLGKRLLAVQKTHVFDKRLKEIIGNLEQVVETLWAYNDQIHQAFDVVFIADEIFEVKKFKRSNNVENIFPADKGISESTGEAFIVIKALFETLRTSFNRLLNACIFYVKENPILEQSYSPHLALVITFLDLYGHLKTDINEVTVRHLDFYYQRILGFSQFPALPNKVNLLFEPLPDVKQVALEKGELVSGNLPEFEDGLFYELDRRIVLSDAHISALKTLFAVRTDWLNLRETEAEDTKIGLSELQLFKGEYENPDPAFFVKNADLMPSWPIFGDDINELTEKQRQHAMAETGLLISSPVLYQQSGLRKIEIRLFITADSYTQFIEYLNNYQGNTDQMDNVKYLLLENAFVIEFTGPAGWEKARLTRISLDEGEKSLVLELQQGKMDLPFAIYSPLHGALPGLIWPAVRLIVNNEANFNPLAYLQNLNIERISIQAEVSGLTDYMLQNNIGNLSNATVFQPFGPVSPVKSYLDIVNPNVFNKFLSKLELRMEWAGLPDVSGGFETYYQDYGANIKNSSFRARLLSHKYNPFAAASLKNDFPLFESDFDANYEPVLKQNTTFKKEALDVKELGFTNNAILGEEVQLLPGEMTEGTLRIEFSSPAFGFGHSSFPAIFSDAALHNSKRFVKKRPLPEQPYTPLLNNVFIDYTQRISEQLNNATGNIPAFNNITLFYLEPFGYEQVFPGKIRSEYPLIPAEEYDSNFYIGFDKITPGEALSILFHLEEKTAHESAVKVEPLQWSYLYHNSWIRMNEKYVLSDTTESFITSGIVQLIVPEDIKLGNTRMPGELYWMKIAVAGRNVVKSKIKALFVNVVPATHLVGMDDPDLLILPPAVLKTIVNPVKGIQNIWQLFPSFGGKPAENKVDFYIRVSQRLRHKNRLLMARDIEQTVLENFPEIIIAKCLRTDEEEIGSIPDFSGLRIILVALTENSFPVNMKPMVSLDTLCKVKDFLQPKLSPQVDISIENPVYERVKVVCKVKLVSGNHAEQLFYTKQLEKDINEFISPWYFRRDTNYGIGRKLFVEEMRNFIKSKPYILTIEHFGLGHFYHSMDGTGMNDSKSVKISGYLVGSVPEAIFIPAETHFIEISESTEASHETLDIGLNYLRVGDELLIGEAAKPEHEETKEENKQFYNWVISTNK</sequence>
<reference evidence="1 2" key="1">
    <citation type="submission" date="2019-11" db="EMBL/GenBank/DDBJ databases">
        <title>Description of Pedobacter sp. LMG 31462T.</title>
        <authorList>
            <person name="Carlier A."/>
            <person name="Qi S."/>
            <person name="Vandamme P."/>
        </authorList>
    </citation>
    <scope>NUCLEOTIDE SEQUENCE [LARGE SCALE GENOMIC DNA]</scope>
    <source>
        <strain evidence="1 2">LMG 31462</strain>
    </source>
</reference>
<dbReference type="Proteomes" id="UP000636110">
    <property type="component" value="Unassembled WGS sequence"/>
</dbReference>
<name>A0ABR6ERT8_9SPHI</name>
<comment type="caution">
    <text evidence="1">The sequence shown here is derived from an EMBL/GenBank/DDBJ whole genome shotgun (WGS) entry which is preliminary data.</text>
</comment>
<evidence type="ECO:0000313" key="2">
    <source>
        <dbReference type="Proteomes" id="UP000636110"/>
    </source>
</evidence>
<accession>A0ABR6ERT8</accession>
<proteinExistence type="predicted"/>
<keyword evidence="2" id="KW-1185">Reference proteome</keyword>
<protein>
    <recommendedName>
        <fullName evidence="3">Baseplate protein J-like domain-containing protein</fullName>
    </recommendedName>
</protein>
<evidence type="ECO:0000313" key="1">
    <source>
        <dbReference type="EMBL" id="MBB2147956.1"/>
    </source>
</evidence>
<dbReference type="EMBL" id="WNXC01000001">
    <property type="protein sequence ID" value="MBB2147956.1"/>
    <property type="molecule type" value="Genomic_DNA"/>
</dbReference>